<dbReference type="GO" id="GO:0003713">
    <property type="term" value="F:transcription coactivator activity"/>
    <property type="evidence" value="ECO:0007669"/>
    <property type="project" value="InterPro"/>
</dbReference>
<evidence type="ECO:0000256" key="5">
    <source>
        <dbReference type="ARBA" id="ARBA00023163"/>
    </source>
</evidence>
<dbReference type="GO" id="GO:0003677">
    <property type="term" value="F:DNA binding"/>
    <property type="evidence" value="ECO:0007669"/>
    <property type="project" value="UniProtKB-KW"/>
</dbReference>
<proteinExistence type="inferred from homology"/>
<feature type="region of interest" description="Disordered" evidence="7">
    <location>
        <begin position="1"/>
        <end position="75"/>
    </location>
</feature>
<evidence type="ECO:0000259" key="8">
    <source>
        <dbReference type="Pfam" id="PF02229"/>
    </source>
</evidence>
<dbReference type="GO" id="GO:0060261">
    <property type="term" value="P:positive regulation of transcription initiation by RNA polymerase II"/>
    <property type="evidence" value="ECO:0007669"/>
    <property type="project" value="InterPro"/>
</dbReference>
<gene>
    <name evidence="9" type="ORF">DGAL_LOCUS9772</name>
</gene>
<evidence type="ECO:0000313" key="9">
    <source>
        <dbReference type="EMBL" id="CAH0106615.1"/>
    </source>
</evidence>
<dbReference type="AlphaFoldDB" id="A0A8J2RL17"/>
<dbReference type="OrthoDB" id="2505440at2759"/>
<comment type="caution">
    <text evidence="9">The sequence shown here is derived from an EMBL/GenBank/DDBJ whole genome shotgun (WGS) entry which is preliminary data.</text>
</comment>
<dbReference type="InterPro" id="IPR009044">
    <property type="entry name" value="ssDNA-bd_transcriptional_reg"/>
</dbReference>
<evidence type="ECO:0000256" key="6">
    <source>
        <dbReference type="ARBA" id="ARBA00023242"/>
    </source>
</evidence>
<organism evidence="9 10">
    <name type="scientific">Daphnia galeata</name>
    <dbReference type="NCBI Taxonomy" id="27404"/>
    <lineage>
        <taxon>Eukaryota</taxon>
        <taxon>Metazoa</taxon>
        <taxon>Ecdysozoa</taxon>
        <taxon>Arthropoda</taxon>
        <taxon>Crustacea</taxon>
        <taxon>Branchiopoda</taxon>
        <taxon>Diplostraca</taxon>
        <taxon>Cladocera</taxon>
        <taxon>Anomopoda</taxon>
        <taxon>Daphniidae</taxon>
        <taxon>Daphnia</taxon>
    </lineage>
</organism>
<comment type="subcellular location">
    <subcellularLocation>
        <location evidence="1">Nucleus</location>
    </subcellularLocation>
</comment>
<feature type="compositionally biased region" description="Basic residues" evidence="7">
    <location>
        <begin position="1"/>
        <end position="13"/>
    </location>
</feature>
<evidence type="ECO:0000313" key="10">
    <source>
        <dbReference type="Proteomes" id="UP000789390"/>
    </source>
</evidence>
<dbReference type="Pfam" id="PF02229">
    <property type="entry name" value="PC4"/>
    <property type="match status" value="1"/>
</dbReference>
<evidence type="ECO:0000256" key="7">
    <source>
        <dbReference type="SAM" id="MobiDB-lite"/>
    </source>
</evidence>
<name>A0A8J2RL17_9CRUS</name>
<dbReference type="EMBL" id="CAKKLH010000224">
    <property type="protein sequence ID" value="CAH0106615.1"/>
    <property type="molecule type" value="Genomic_DNA"/>
</dbReference>
<comment type="similarity">
    <text evidence="2">Belongs to the transcriptional coactivator PC4 family.</text>
</comment>
<keyword evidence="5" id="KW-0804">Transcription</keyword>
<feature type="compositionally biased region" description="Basic and acidic residues" evidence="7">
    <location>
        <begin position="31"/>
        <end position="44"/>
    </location>
</feature>
<dbReference type="GO" id="GO:0005634">
    <property type="term" value="C:nucleus"/>
    <property type="evidence" value="ECO:0007669"/>
    <property type="project" value="UniProtKB-SubCell"/>
</dbReference>
<feature type="domain" description="Transcriptional coactivator p15 (PC4) C-terminal" evidence="8">
    <location>
        <begin position="72"/>
        <end position="123"/>
    </location>
</feature>
<dbReference type="PANTHER" id="PTHR13215">
    <property type="entry name" value="RNA POLYMERASE II TRANSCRIPTIONAL COACTIVATOR"/>
    <property type="match status" value="1"/>
</dbReference>
<dbReference type="Gene3D" id="2.30.31.10">
    <property type="entry name" value="Transcriptional Coactivator Pc4, Chain A"/>
    <property type="match status" value="1"/>
</dbReference>
<sequence length="134" mass="14769">MPRTVNKNKRKKVSSSEEEQSASASSSDSGPEDRNPPPKKEGAKSKKPAAAAASGSAKSVQSNPSQDEEPTWQLDKQRTLKVRSWKGKTFIDIREYYEKDGEQLPGKRGISLSVAQWGKLKSILPEVDKALEEI</sequence>
<accession>A0A8J2RL17</accession>
<protein>
    <recommendedName>
        <fullName evidence="8">Transcriptional coactivator p15 (PC4) C-terminal domain-containing protein</fullName>
    </recommendedName>
</protein>
<keyword evidence="4" id="KW-0238">DNA-binding</keyword>
<feature type="compositionally biased region" description="Low complexity" evidence="7">
    <location>
        <begin position="48"/>
        <end position="59"/>
    </location>
</feature>
<evidence type="ECO:0000256" key="3">
    <source>
        <dbReference type="ARBA" id="ARBA00023015"/>
    </source>
</evidence>
<evidence type="ECO:0000256" key="2">
    <source>
        <dbReference type="ARBA" id="ARBA00009001"/>
    </source>
</evidence>
<keyword evidence="6" id="KW-0539">Nucleus</keyword>
<dbReference type="SUPFAM" id="SSF54447">
    <property type="entry name" value="ssDNA-binding transcriptional regulator domain"/>
    <property type="match status" value="1"/>
</dbReference>
<dbReference type="InterPro" id="IPR045125">
    <property type="entry name" value="Sub1/Tcp4-like"/>
</dbReference>
<reference evidence="9" key="1">
    <citation type="submission" date="2021-11" db="EMBL/GenBank/DDBJ databases">
        <authorList>
            <person name="Schell T."/>
        </authorList>
    </citation>
    <scope>NUCLEOTIDE SEQUENCE</scope>
    <source>
        <strain evidence="9">M5</strain>
    </source>
</reference>
<evidence type="ECO:0000256" key="4">
    <source>
        <dbReference type="ARBA" id="ARBA00023125"/>
    </source>
</evidence>
<keyword evidence="3" id="KW-0805">Transcription regulation</keyword>
<dbReference type="Proteomes" id="UP000789390">
    <property type="component" value="Unassembled WGS sequence"/>
</dbReference>
<evidence type="ECO:0000256" key="1">
    <source>
        <dbReference type="ARBA" id="ARBA00004123"/>
    </source>
</evidence>
<dbReference type="InterPro" id="IPR003173">
    <property type="entry name" value="PC4_C"/>
</dbReference>
<keyword evidence="10" id="KW-1185">Reference proteome</keyword>